<dbReference type="OrthoDB" id="115144at2759"/>
<dbReference type="InterPro" id="IPR043128">
    <property type="entry name" value="Rev_trsase/Diguanyl_cyclase"/>
</dbReference>
<evidence type="ECO:0000313" key="6">
    <source>
        <dbReference type="Proteomes" id="UP001165121"/>
    </source>
</evidence>
<accession>A0A9W6XRL5</accession>
<dbReference type="Gene3D" id="3.30.70.270">
    <property type="match status" value="3"/>
</dbReference>
<gene>
    <name evidence="5" type="ORF">Pfra01_001516100</name>
</gene>
<evidence type="ECO:0000259" key="4">
    <source>
        <dbReference type="Pfam" id="PF17919"/>
    </source>
</evidence>
<dbReference type="AlphaFoldDB" id="A0A9W6XRL5"/>
<feature type="domain" description="Reverse transcriptase" evidence="3">
    <location>
        <begin position="229"/>
        <end position="324"/>
    </location>
</feature>
<dbReference type="PANTHER" id="PTHR37984">
    <property type="entry name" value="PROTEIN CBG26694"/>
    <property type="match status" value="1"/>
</dbReference>
<comment type="caution">
    <text evidence="5">The sequence shown here is derived from an EMBL/GenBank/DDBJ whole genome shotgun (WGS) entry which is preliminary data.</text>
</comment>
<feature type="region of interest" description="Disordered" evidence="2">
    <location>
        <begin position="18"/>
        <end position="42"/>
    </location>
</feature>
<dbReference type="SUPFAM" id="SSF56672">
    <property type="entry name" value="DNA/RNA polymerases"/>
    <property type="match status" value="1"/>
</dbReference>
<reference evidence="5" key="1">
    <citation type="submission" date="2023-04" db="EMBL/GenBank/DDBJ databases">
        <title>Phytophthora fragariaefolia NBRC 109709.</title>
        <authorList>
            <person name="Ichikawa N."/>
            <person name="Sato H."/>
            <person name="Tonouchi N."/>
        </authorList>
    </citation>
    <scope>NUCLEOTIDE SEQUENCE</scope>
    <source>
        <strain evidence="5">NBRC 109709</strain>
    </source>
</reference>
<evidence type="ECO:0000313" key="5">
    <source>
        <dbReference type="EMBL" id="GMF44025.1"/>
    </source>
</evidence>
<keyword evidence="1" id="KW-0511">Multifunctional enzyme</keyword>
<sequence length="707" mass="78788">MDTFRWATCSVVTIHNSEGTESREAKSIEGTGGSHADSGNSGEILEVQGQVVVLDEDSDSDDEAFYDAISFDGDNGDKDSQEVIEAESSTGTCSDRLLLLVRRLEKEYERCMRMSVEELSLEPAVYIHEGSELLAQLRDELAMLPELRELSPKYHHRIFLGDGNAAPAPARGVWCGLGVGDPKPVAQRPRSIAPHLAITVYELLKKLLETGPIEHSGSRWASPIVIVLKKNGVDIRMCIDYRVVNGIIQLANYPLPLIDDLSIGFESAMWFMSLVMASGFWAILMAERAKLISAFVCPFGHFQWVRMPFGLKNVPLVNQAVINNWLWGFVILSPEEEVEVDQDVLEILGLDPSKREDPGSQASALTDTVTVFQSNIPAPASMGPVLRRRSYIDDIAHGAPTWDQLCDDLDALLFRLRYWNISVSLPTSEFGKLSIPYLSHEISAEGIRAVPKIAKGVQDLPFPKTLKGVQSFLGSLNYYHKFIEYFLVVDAILYELSDDQVRSERDLTRAKAAFEILKKKIVSTPLLRHPDRSKPFVIIPHANRWAACAVLGQEHDGKIQPVRFTGRVLNDAELRHSVLKWILQSKTADGRCVPWGVIRSHWDITVRKVQRDEDGLAAIMGEGITPREHLDEVAESLKPAKGRVRKPSVLRVEMIDDTYQGIVLGFDGAATTSTRRGSCGCILWQLPGWKVLEARRFILDDVSVNDA</sequence>
<dbReference type="Proteomes" id="UP001165121">
    <property type="component" value="Unassembled WGS sequence"/>
</dbReference>
<dbReference type="GO" id="GO:0003824">
    <property type="term" value="F:catalytic activity"/>
    <property type="evidence" value="ECO:0007669"/>
    <property type="project" value="UniProtKB-KW"/>
</dbReference>
<evidence type="ECO:0000256" key="2">
    <source>
        <dbReference type="SAM" id="MobiDB-lite"/>
    </source>
</evidence>
<dbReference type="InterPro" id="IPR041577">
    <property type="entry name" value="RT_RNaseH_2"/>
</dbReference>
<protein>
    <submittedName>
        <fullName evidence="5">Unnamed protein product</fullName>
    </submittedName>
</protein>
<keyword evidence="6" id="KW-1185">Reference proteome</keyword>
<dbReference type="EMBL" id="BSXT01001628">
    <property type="protein sequence ID" value="GMF44025.1"/>
    <property type="molecule type" value="Genomic_DNA"/>
</dbReference>
<dbReference type="InterPro" id="IPR050951">
    <property type="entry name" value="Retrovirus_Pol_polyprotein"/>
</dbReference>
<dbReference type="Pfam" id="PF17919">
    <property type="entry name" value="RT_RNaseH_2"/>
    <property type="match status" value="1"/>
</dbReference>
<feature type="domain" description="Reverse transcriptase/retrotransposon-derived protein RNase H-like" evidence="4">
    <location>
        <begin position="510"/>
        <end position="580"/>
    </location>
</feature>
<dbReference type="InterPro" id="IPR043502">
    <property type="entry name" value="DNA/RNA_pol_sf"/>
</dbReference>
<evidence type="ECO:0000259" key="3">
    <source>
        <dbReference type="Pfam" id="PF00078"/>
    </source>
</evidence>
<feature type="compositionally biased region" description="Basic and acidic residues" evidence="2">
    <location>
        <begin position="18"/>
        <end position="27"/>
    </location>
</feature>
<dbReference type="Pfam" id="PF00078">
    <property type="entry name" value="RVT_1"/>
    <property type="match status" value="1"/>
</dbReference>
<dbReference type="CDD" id="cd01647">
    <property type="entry name" value="RT_LTR"/>
    <property type="match status" value="1"/>
</dbReference>
<dbReference type="InterPro" id="IPR000477">
    <property type="entry name" value="RT_dom"/>
</dbReference>
<organism evidence="5 6">
    <name type="scientific">Phytophthora fragariaefolia</name>
    <dbReference type="NCBI Taxonomy" id="1490495"/>
    <lineage>
        <taxon>Eukaryota</taxon>
        <taxon>Sar</taxon>
        <taxon>Stramenopiles</taxon>
        <taxon>Oomycota</taxon>
        <taxon>Peronosporomycetes</taxon>
        <taxon>Peronosporales</taxon>
        <taxon>Peronosporaceae</taxon>
        <taxon>Phytophthora</taxon>
    </lineage>
</organism>
<dbReference type="PANTHER" id="PTHR37984:SF5">
    <property type="entry name" value="PROTEIN NYNRIN-LIKE"/>
    <property type="match status" value="1"/>
</dbReference>
<dbReference type="Gene3D" id="3.10.10.10">
    <property type="entry name" value="HIV Type 1 Reverse Transcriptase, subunit A, domain 1"/>
    <property type="match status" value="1"/>
</dbReference>
<name>A0A9W6XRL5_9STRA</name>
<proteinExistence type="predicted"/>
<evidence type="ECO:0000256" key="1">
    <source>
        <dbReference type="ARBA" id="ARBA00023268"/>
    </source>
</evidence>